<gene>
    <name evidence="1" type="ORF">MAR_034881</name>
</gene>
<proteinExistence type="predicted"/>
<reference evidence="1" key="1">
    <citation type="submission" date="2022-11" db="EMBL/GenBank/DDBJ databases">
        <title>Centuries of genome instability and evolution in soft-shell clam transmissible cancer (bioRxiv).</title>
        <authorList>
            <person name="Hart S.F.M."/>
            <person name="Yonemitsu M.A."/>
            <person name="Giersch R.M."/>
            <person name="Beal B.F."/>
            <person name="Arriagada G."/>
            <person name="Davis B.W."/>
            <person name="Ostrander E.A."/>
            <person name="Goff S.P."/>
            <person name="Metzger M.J."/>
        </authorList>
    </citation>
    <scope>NUCLEOTIDE SEQUENCE</scope>
    <source>
        <strain evidence="1">MELC-2E11</strain>
        <tissue evidence="1">Siphon/mantle</tissue>
    </source>
</reference>
<evidence type="ECO:0000313" key="1">
    <source>
        <dbReference type="EMBL" id="WAR09805.1"/>
    </source>
</evidence>
<keyword evidence="2" id="KW-1185">Reference proteome</keyword>
<feature type="non-terminal residue" evidence="1">
    <location>
        <position position="1"/>
    </location>
</feature>
<accession>A0ABY7EKT2</accession>
<sequence>MESKTTVPTELEQEETKLRVTKIQPVPTERENEIQQEINVNKWILKTLSGHSLEVNRSPFQLRTPKPYKFGPQEEHFIHLEIIKFLKAHVIEEVNNEPE</sequence>
<dbReference type="EMBL" id="CP111018">
    <property type="protein sequence ID" value="WAR09805.1"/>
    <property type="molecule type" value="Genomic_DNA"/>
</dbReference>
<evidence type="ECO:0000313" key="2">
    <source>
        <dbReference type="Proteomes" id="UP001164746"/>
    </source>
</evidence>
<name>A0ABY7EKT2_MYAAR</name>
<organism evidence="1 2">
    <name type="scientific">Mya arenaria</name>
    <name type="common">Soft-shell clam</name>
    <dbReference type="NCBI Taxonomy" id="6604"/>
    <lineage>
        <taxon>Eukaryota</taxon>
        <taxon>Metazoa</taxon>
        <taxon>Spiralia</taxon>
        <taxon>Lophotrochozoa</taxon>
        <taxon>Mollusca</taxon>
        <taxon>Bivalvia</taxon>
        <taxon>Autobranchia</taxon>
        <taxon>Heteroconchia</taxon>
        <taxon>Euheterodonta</taxon>
        <taxon>Imparidentia</taxon>
        <taxon>Neoheterodontei</taxon>
        <taxon>Myida</taxon>
        <taxon>Myoidea</taxon>
        <taxon>Myidae</taxon>
        <taxon>Mya</taxon>
    </lineage>
</organism>
<protein>
    <submittedName>
        <fullName evidence="1">Uncharacterized protein</fullName>
    </submittedName>
</protein>
<dbReference type="Proteomes" id="UP001164746">
    <property type="component" value="Chromosome 7"/>
</dbReference>